<evidence type="ECO:0000313" key="2">
    <source>
        <dbReference type="Proteomes" id="UP000019471"/>
    </source>
</evidence>
<protein>
    <submittedName>
        <fullName evidence="1">Uncharacterized protein</fullName>
    </submittedName>
</protein>
<dbReference type="RefSeq" id="XP_007741524.1">
    <property type="nucleotide sequence ID" value="XM_007743334.1"/>
</dbReference>
<dbReference type="GeneID" id="19187451"/>
<dbReference type="Proteomes" id="UP000019471">
    <property type="component" value="Unassembled WGS sequence"/>
</dbReference>
<comment type="caution">
    <text evidence="1">The sequence shown here is derived from an EMBL/GenBank/DDBJ whole genome shotgun (WGS) entry which is preliminary data.</text>
</comment>
<keyword evidence="2" id="KW-1185">Reference proteome</keyword>
<reference evidence="1 2" key="1">
    <citation type="submission" date="2013-03" db="EMBL/GenBank/DDBJ databases">
        <title>The Genome Sequence of Cladophialophora psammophila CBS 110553.</title>
        <authorList>
            <consortium name="The Broad Institute Genomics Platform"/>
            <person name="Cuomo C."/>
            <person name="de Hoog S."/>
            <person name="Gorbushina A."/>
            <person name="Walker B."/>
            <person name="Young S.K."/>
            <person name="Zeng Q."/>
            <person name="Gargeya S."/>
            <person name="Fitzgerald M."/>
            <person name="Haas B."/>
            <person name="Abouelleil A."/>
            <person name="Allen A.W."/>
            <person name="Alvarado L."/>
            <person name="Arachchi H.M."/>
            <person name="Berlin A.M."/>
            <person name="Chapman S.B."/>
            <person name="Gainer-Dewar J."/>
            <person name="Goldberg J."/>
            <person name="Griggs A."/>
            <person name="Gujja S."/>
            <person name="Hansen M."/>
            <person name="Howarth C."/>
            <person name="Imamovic A."/>
            <person name="Ireland A."/>
            <person name="Larimer J."/>
            <person name="McCowan C."/>
            <person name="Murphy C."/>
            <person name="Pearson M."/>
            <person name="Poon T.W."/>
            <person name="Priest M."/>
            <person name="Roberts A."/>
            <person name="Saif S."/>
            <person name="Shea T."/>
            <person name="Sisk P."/>
            <person name="Sykes S."/>
            <person name="Wortman J."/>
            <person name="Nusbaum C."/>
            <person name="Birren B."/>
        </authorList>
    </citation>
    <scope>NUCLEOTIDE SEQUENCE [LARGE SCALE GENOMIC DNA]</scope>
    <source>
        <strain evidence="1 2">CBS 110553</strain>
    </source>
</reference>
<evidence type="ECO:0000313" key="1">
    <source>
        <dbReference type="EMBL" id="EXJ74424.1"/>
    </source>
</evidence>
<dbReference type="AlphaFoldDB" id="W9XW00"/>
<dbReference type="EMBL" id="AMGX01000003">
    <property type="protein sequence ID" value="EXJ74424.1"/>
    <property type="molecule type" value="Genomic_DNA"/>
</dbReference>
<name>W9XW00_9EURO</name>
<dbReference type="HOGENOM" id="CLU_2108776_0_0_1"/>
<gene>
    <name evidence="1" type="ORF">A1O5_02720</name>
</gene>
<organism evidence="1 2">
    <name type="scientific">Cladophialophora psammophila CBS 110553</name>
    <dbReference type="NCBI Taxonomy" id="1182543"/>
    <lineage>
        <taxon>Eukaryota</taxon>
        <taxon>Fungi</taxon>
        <taxon>Dikarya</taxon>
        <taxon>Ascomycota</taxon>
        <taxon>Pezizomycotina</taxon>
        <taxon>Eurotiomycetes</taxon>
        <taxon>Chaetothyriomycetidae</taxon>
        <taxon>Chaetothyriales</taxon>
        <taxon>Herpotrichiellaceae</taxon>
        <taxon>Cladophialophora</taxon>
    </lineage>
</organism>
<sequence length="115" mass="12945">MQQSSEMDPSTWSGQDYAPGTSYHSWVVAYLGEVVDNGFHSQMANSSTIVYIQAVDTYLIVLKPSDDRRRGSSIDVRIDQRSSICLPRVLLVWGLTRDQSQTMGFPPKQKHPPTQ</sequence>
<proteinExistence type="predicted"/>
<accession>W9XW00</accession>